<sequence length="317" mass="34108">MRGVSGLMSDATAFQPPPNARLGEVILDKLVSGRGIWPAVPAIIVLIVVAVVPFIILLSLGFSDIEVARGAIVSQTLSFSHLSNALSDPLYWITFQRSLVLAINTTLLCLLFGYPVAYLFLIGGKWTRRLILILTIAPLLTSGIVRTYAWLVILGGRGVVNSTLMSLGLIDQPLRIMNTHWAVLIGMVQIHLPVMILPLIAVMSRHEGGLMEASANLGASRLGTLRTVILPLSAPGIGTGAALVFTLSYTTFVVPQLLGGGNYLNAATMIYEQVVFSLEWSKGSVSSLILMATCLIVLVIIAMLTNIFTRWTKGRDA</sequence>
<feature type="domain" description="ABC transmembrane type-1" evidence="9">
    <location>
        <begin position="95"/>
        <end position="301"/>
    </location>
</feature>
<gene>
    <name evidence="10" type="ordered locus">RD1_2413</name>
</gene>
<feature type="transmembrane region" description="Helical" evidence="8">
    <location>
        <begin position="99"/>
        <end position="123"/>
    </location>
</feature>
<keyword evidence="6 8" id="KW-1133">Transmembrane helix</keyword>
<dbReference type="GO" id="GO:0005886">
    <property type="term" value="C:plasma membrane"/>
    <property type="evidence" value="ECO:0007669"/>
    <property type="project" value="UniProtKB-SubCell"/>
</dbReference>
<feature type="transmembrane region" description="Helical" evidence="8">
    <location>
        <begin position="36"/>
        <end position="60"/>
    </location>
</feature>
<accession>Q166W0</accession>
<dbReference type="AlphaFoldDB" id="Q166W0"/>
<dbReference type="InterPro" id="IPR000515">
    <property type="entry name" value="MetI-like"/>
</dbReference>
<dbReference type="STRING" id="375451.RD1_2413"/>
<evidence type="ECO:0000313" key="11">
    <source>
        <dbReference type="Proteomes" id="UP000007029"/>
    </source>
</evidence>
<evidence type="ECO:0000256" key="2">
    <source>
        <dbReference type="ARBA" id="ARBA00007069"/>
    </source>
</evidence>
<reference evidence="10 11" key="1">
    <citation type="journal article" date="2007" name="J. Bacteriol.">
        <title>The complete genome sequence of Roseobacter denitrificans reveals a mixotrophic rather than photosynthetic metabolism.</title>
        <authorList>
            <person name="Swingley W.D."/>
            <person name="Sadekar S."/>
            <person name="Mastrian S.D."/>
            <person name="Matthies H.J."/>
            <person name="Hao J."/>
            <person name="Ramos H."/>
            <person name="Acharya C.R."/>
            <person name="Conrad A.L."/>
            <person name="Taylor H.L."/>
            <person name="Dejesa L.C."/>
            <person name="Shah M.K."/>
            <person name="O'huallachain M.E."/>
            <person name="Lince M.T."/>
            <person name="Blankenship R.E."/>
            <person name="Beatty J.T."/>
            <person name="Touchman J.W."/>
        </authorList>
    </citation>
    <scope>NUCLEOTIDE SEQUENCE [LARGE SCALE GENOMIC DNA]</scope>
    <source>
        <strain evidence="11">ATCC 33942 / OCh 114</strain>
    </source>
</reference>
<dbReference type="PROSITE" id="PS50928">
    <property type="entry name" value="ABC_TM1"/>
    <property type="match status" value="1"/>
</dbReference>
<evidence type="ECO:0000256" key="1">
    <source>
        <dbReference type="ARBA" id="ARBA00004651"/>
    </source>
</evidence>
<evidence type="ECO:0000259" key="9">
    <source>
        <dbReference type="PROSITE" id="PS50928"/>
    </source>
</evidence>
<evidence type="ECO:0000256" key="6">
    <source>
        <dbReference type="ARBA" id="ARBA00022989"/>
    </source>
</evidence>
<dbReference type="EMBL" id="CP000362">
    <property type="protein sequence ID" value="ABG31983.1"/>
    <property type="molecule type" value="Genomic_DNA"/>
</dbReference>
<keyword evidence="11" id="KW-1185">Reference proteome</keyword>
<dbReference type="KEGG" id="rde:RD1_2413"/>
<dbReference type="PANTHER" id="PTHR42929:SF1">
    <property type="entry name" value="INNER MEMBRANE ABC TRANSPORTER PERMEASE PROTEIN YDCU-RELATED"/>
    <property type="match status" value="1"/>
</dbReference>
<comment type="similarity">
    <text evidence="2">Belongs to the binding-protein-dependent transport system permease family. CysTW subfamily.</text>
</comment>
<evidence type="ECO:0000313" key="10">
    <source>
        <dbReference type="EMBL" id="ABG31983.1"/>
    </source>
</evidence>
<keyword evidence="3 8" id="KW-0813">Transport</keyword>
<name>Q166W0_ROSDO</name>
<evidence type="ECO:0000256" key="4">
    <source>
        <dbReference type="ARBA" id="ARBA00022475"/>
    </source>
</evidence>
<dbReference type="InterPro" id="IPR035906">
    <property type="entry name" value="MetI-like_sf"/>
</dbReference>
<dbReference type="HOGENOM" id="CLU_016047_18_2_5"/>
<keyword evidence="5 8" id="KW-0812">Transmembrane</keyword>
<dbReference type="PANTHER" id="PTHR42929">
    <property type="entry name" value="INNER MEMBRANE ABC TRANSPORTER PERMEASE PROTEIN YDCU-RELATED-RELATED"/>
    <property type="match status" value="1"/>
</dbReference>
<dbReference type="CDD" id="cd06261">
    <property type="entry name" value="TM_PBP2"/>
    <property type="match status" value="1"/>
</dbReference>
<evidence type="ECO:0000256" key="8">
    <source>
        <dbReference type="RuleBase" id="RU363032"/>
    </source>
</evidence>
<dbReference type="GO" id="GO:0055085">
    <property type="term" value="P:transmembrane transport"/>
    <property type="evidence" value="ECO:0007669"/>
    <property type="project" value="InterPro"/>
</dbReference>
<dbReference type="Gene3D" id="1.10.3720.10">
    <property type="entry name" value="MetI-like"/>
    <property type="match status" value="1"/>
</dbReference>
<dbReference type="Proteomes" id="UP000007029">
    <property type="component" value="Chromosome"/>
</dbReference>
<dbReference type="SUPFAM" id="SSF161098">
    <property type="entry name" value="MetI-like"/>
    <property type="match status" value="1"/>
</dbReference>
<feature type="transmembrane region" description="Helical" evidence="8">
    <location>
        <begin position="130"/>
        <end position="153"/>
    </location>
</feature>
<keyword evidence="7 8" id="KW-0472">Membrane</keyword>
<comment type="subcellular location">
    <subcellularLocation>
        <location evidence="1 8">Cell membrane</location>
        <topology evidence="1 8">Multi-pass membrane protein</topology>
    </subcellularLocation>
</comment>
<evidence type="ECO:0000256" key="3">
    <source>
        <dbReference type="ARBA" id="ARBA00022448"/>
    </source>
</evidence>
<proteinExistence type="inferred from homology"/>
<organism evidence="10 11">
    <name type="scientific">Roseobacter denitrificans (strain ATCC 33942 / OCh 114)</name>
    <name type="common">Erythrobacter sp. (strain OCh 114)</name>
    <name type="synonym">Roseobacter denitrificans</name>
    <dbReference type="NCBI Taxonomy" id="375451"/>
    <lineage>
        <taxon>Bacteria</taxon>
        <taxon>Pseudomonadati</taxon>
        <taxon>Pseudomonadota</taxon>
        <taxon>Alphaproteobacteria</taxon>
        <taxon>Rhodobacterales</taxon>
        <taxon>Roseobacteraceae</taxon>
        <taxon>Roseobacter</taxon>
    </lineage>
</organism>
<dbReference type="eggNOG" id="COG1176">
    <property type="taxonomic scope" value="Bacteria"/>
</dbReference>
<feature type="transmembrane region" description="Helical" evidence="8">
    <location>
        <begin position="181"/>
        <end position="203"/>
    </location>
</feature>
<protein>
    <submittedName>
        <fullName evidence="10">Putrescine ABC transporter, permease protein, putative</fullName>
    </submittedName>
</protein>
<feature type="transmembrane region" description="Helical" evidence="8">
    <location>
        <begin position="288"/>
        <end position="308"/>
    </location>
</feature>
<keyword evidence="4" id="KW-1003">Cell membrane</keyword>
<feature type="transmembrane region" description="Helical" evidence="8">
    <location>
        <begin position="224"/>
        <end position="249"/>
    </location>
</feature>
<evidence type="ECO:0000256" key="5">
    <source>
        <dbReference type="ARBA" id="ARBA00022692"/>
    </source>
</evidence>
<evidence type="ECO:0000256" key="7">
    <source>
        <dbReference type="ARBA" id="ARBA00023136"/>
    </source>
</evidence>
<dbReference type="Pfam" id="PF00528">
    <property type="entry name" value="BPD_transp_1"/>
    <property type="match status" value="1"/>
</dbReference>